<accession>A0A392RGC9</accession>
<proteinExistence type="predicted"/>
<reference evidence="1 2" key="1">
    <citation type="journal article" date="2018" name="Front. Plant Sci.">
        <title>Red Clover (Trifolium pratense) and Zigzag Clover (T. medium) - A Picture of Genomic Similarities and Differences.</title>
        <authorList>
            <person name="Dluhosova J."/>
            <person name="Istvanek J."/>
            <person name="Nedelnik J."/>
            <person name="Repkova J."/>
        </authorList>
    </citation>
    <scope>NUCLEOTIDE SEQUENCE [LARGE SCALE GENOMIC DNA]</scope>
    <source>
        <strain evidence="2">cv. 10/8</strain>
        <tissue evidence="1">Leaf</tissue>
    </source>
</reference>
<feature type="non-terminal residue" evidence="1">
    <location>
        <position position="1"/>
    </location>
</feature>
<organism evidence="1 2">
    <name type="scientific">Trifolium medium</name>
    <dbReference type="NCBI Taxonomy" id="97028"/>
    <lineage>
        <taxon>Eukaryota</taxon>
        <taxon>Viridiplantae</taxon>
        <taxon>Streptophyta</taxon>
        <taxon>Embryophyta</taxon>
        <taxon>Tracheophyta</taxon>
        <taxon>Spermatophyta</taxon>
        <taxon>Magnoliopsida</taxon>
        <taxon>eudicotyledons</taxon>
        <taxon>Gunneridae</taxon>
        <taxon>Pentapetalae</taxon>
        <taxon>rosids</taxon>
        <taxon>fabids</taxon>
        <taxon>Fabales</taxon>
        <taxon>Fabaceae</taxon>
        <taxon>Papilionoideae</taxon>
        <taxon>50 kb inversion clade</taxon>
        <taxon>NPAAA clade</taxon>
        <taxon>Hologalegina</taxon>
        <taxon>IRL clade</taxon>
        <taxon>Trifolieae</taxon>
        <taxon>Trifolium</taxon>
    </lineage>
</organism>
<evidence type="ECO:0000313" key="1">
    <source>
        <dbReference type="EMBL" id="MCI35631.1"/>
    </source>
</evidence>
<keyword evidence="2" id="KW-1185">Reference proteome</keyword>
<name>A0A392RGC9_9FABA</name>
<dbReference type="Proteomes" id="UP000265520">
    <property type="component" value="Unassembled WGS sequence"/>
</dbReference>
<comment type="caution">
    <text evidence="1">The sequence shown here is derived from an EMBL/GenBank/DDBJ whole genome shotgun (WGS) entry which is preliminary data.</text>
</comment>
<sequence>SQWTAEIQELENKIAELECKIADEKVKQKYLELKTAEISQEEINKEARDGIEHFSSAKVMDEAIIRLNEENEVLAEKMKVTKELYHKLRTPLLKKSD</sequence>
<dbReference type="AlphaFoldDB" id="A0A392RGC9"/>
<dbReference type="EMBL" id="LXQA010225368">
    <property type="protein sequence ID" value="MCI35631.1"/>
    <property type="molecule type" value="Genomic_DNA"/>
</dbReference>
<protein>
    <submittedName>
        <fullName evidence="1">Uncharacterized protein</fullName>
    </submittedName>
</protein>
<evidence type="ECO:0000313" key="2">
    <source>
        <dbReference type="Proteomes" id="UP000265520"/>
    </source>
</evidence>